<evidence type="ECO:0000256" key="1">
    <source>
        <dbReference type="ARBA" id="ARBA00022490"/>
    </source>
</evidence>
<dbReference type="InterPro" id="IPR028989">
    <property type="entry name" value="RimP_N"/>
</dbReference>
<accession>A0A7C9TKN8</accession>
<dbReference type="InterPro" id="IPR036847">
    <property type="entry name" value="RimP_C_sf"/>
</dbReference>
<evidence type="ECO:0000256" key="4">
    <source>
        <dbReference type="SAM" id="MobiDB-lite"/>
    </source>
</evidence>
<dbReference type="NCBIfam" id="NF000929">
    <property type="entry name" value="PRK00092.2-1"/>
    <property type="match status" value="1"/>
</dbReference>
<dbReference type="GO" id="GO:0005829">
    <property type="term" value="C:cytosol"/>
    <property type="evidence" value="ECO:0007669"/>
    <property type="project" value="TreeGrafter"/>
</dbReference>
<evidence type="ECO:0000256" key="2">
    <source>
        <dbReference type="ARBA" id="ARBA00022517"/>
    </source>
</evidence>
<organism evidence="7 8">
    <name type="scientific">Ideonella livida</name>
    <dbReference type="NCBI Taxonomy" id="2707176"/>
    <lineage>
        <taxon>Bacteria</taxon>
        <taxon>Pseudomonadati</taxon>
        <taxon>Pseudomonadota</taxon>
        <taxon>Betaproteobacteria</taxon>
        <taxon>Burkholderiales</taxon>
        <taxon>Sphaerotilaceae</taxon>
        <taxon>Ideonella</taxon>
    </lineage>
</organism>
<evidence type="ECO:0000313" key="8">
    <source>
        <dbReference type="Proteomes" id="UP000484255"/>
    </source>
</evidence>
<evidence type="ECO:0000259" key="6">
    <source>
        <dbReference type="Pfam" id="PF17384"/>
    </source>
</evidence>
<name>A0A7C9TKN8_9BURK</name>
<comment type="subcellular location">
    <subcellularLocation>
        <location evidence="3">Cytoplasm</location>
    </subcellularLocation>
</comment>
<feature type="domain" description="Ribosome maturation factor RimP N-terminal" evidence="5">
    <location>
        <begin position="7"/>
        <end position="83"/>
    </location>
</feature>
<dbReference type="PANTHER" id="PTHR33867:SF1">
    <property type="entry name" value="RIBOSOME MATURATION FACTOR RIMP"/>
    <property type="match status" value="1"/>
</dbReference>
<evidence type="ECO:0000259" key="5">
    <source>
        <dbReference type="Pfam" id="PF02576"/>
    </source>
</evidence>
<dbReference type="SUPFAM" id="SSF75420">
    <property type="entry name" value="YhbC-like, N-terminal domain"/>
    <property type="match status" value="1"/>
</dbReference>
<protein>
    <recommendedName>
        <fullName evidence="3">Ribosome maturation factor RimP</fullName>
    </recommendedName>
</protein>
<dbReference type="Gene3D" id="2.30.30.180">
    <property type="entry name" value="Ribosome maturation factor RimP, C-terminal domain"/>
    <property type="match status" value="1"/>
</dbReference>
<gene>
    <name evidence="3 7" type="primary">rimP</name>
    <name evidence="7" type="ORF">G3A44_09610</name>
</gene>
<keyword evidence="2 3" id="KW-0690">Ribosome biogenesis</keyword>
<dbReference type="InterPro" id="IPR035956">
    <property type="entry name" value="RimP_N_sf"/>
</dbReference>
<dbReference type="AlphaFoldDB" id="A0A7C9TKN8"/>
<dbReference type="Pfam" id="PF02576">
    <property type="entry name" value="RimP_N"/>
    <property type="match status" value="1"/>
</dbReference>
<dbReference type="PANTHER" id="PTHR33867">
    <property type="entry name" value="RIBOSOME MATURATION FACTOR RIMP"/>
    <property type="match status" value="1"/>
</dbReference>
<sequence length="184" mass="20406">MSWSQTVEKTVTGLGYELVDLERTGGGLLRVYIDRVPGHAYPTGEHEFVTVEDCEAVTRQLQYLLEVEGVEYARLEVSSPGLDRPLKTEAHYARFSGEQVQITLKLPFQGRKKFEGQLQAAPEGGGWQLIFTQDKVEQVLGFELQEVREARLVPVINFKGRRKAAPAASQDGQEAGATDGGQEQ</sequence>
<feature type="region of interest" description="Disordered" evidence="4">
    <location>
        <begin position="161"/>
        <end position="184"/>
    </location>
</feature>
<reference evidence="7 8" key="1">
    <citation type="submission" date="2020-02" db="EMBL/GenBank/DDBJ databases">
        <title>Ideonella bacterium strain TBM-1.</title>
        <authorList>
            <person name="Chen W.-M."/>
        </authorList>
    </citation>
    <scope>NUCLEOTIDE SEQUENCE [LARGE SCALE GENOMIC DNA]</scope>
    <source>
        <strain evidence="7 8">TBM-1</strain>
    </source>
</reference>
<dbReference type="Pfam" id="PF17384">
    <property type="entry name" value="DUF150_C"/>
    <property type="match status" value="1"/>
</dbReference>
<dbReference type="SUPFAM" id="SSF74942">
    <property type="entry name" value="YhbC-like, C-terminal domain"/>
    <property type="match status" value="1"/>
</dbReference>
<evidence type="ECO:0000256" key="3">
    <source>
        <dbReference type="HAMAP-Rule" id="MF_01077"/>
    </source>
</evidence>
<dbReference type="HAMAP" id="MF_01077">
    <property type="entry name" value="RimP"/>
    <property type="match status" value="1"/>
</dbReference>
<dbReference type="CDD" id="cd01734">
    <property type="entry name" value="YlxS_C"/>
    <property type="match status" value="1"/>
</dbReference>
<dbReference type="EMBL" id="JAAGOH010000009">
    <property type="protein sequence ID" value="NDY91445.1"/>
    <property type="molecule type" value="Genomic_DNA"/>
</dbReference>
<evidence type="ECO:0000313" key="7">
    <source>
        <dbReference type="EMBL" id="NDY91445.1"/>
    </source>
</evidence>
<dbReference type="RefSeq" id="WP_163457296.1">
    <property type="nucleotide sequence ID" value="NZ_JAAGOH010000009.1"/>
</dbReference>
<proteinExistence type="inferred from homology"/>
<dbReference type="Proteomes" id="UP000484255">
    <property type="component" value="Unassembled WGS sequence"/>
</dbReference>
<dbReference type="InterPro" id="IPR003728">
    <property type="entry name" value="Ribosome_maturation_RimP"/>
</dbReference>
<comment type="caution">
    <text evidence="7">The sequence shown here is derived from an EMBL/GenBank/DDBJ whole genome shotgun (WGS) entry which is preliminary data.</text>
</comment>
<keyword evidence="8" id="KW-1185">Reference proteome</keyword>
<comment type="similarity">
    <text evidence="3">Belongs to the RimP family.</text>
</comment>
<dbReference type="GO" id="GO:0000028">
    <property type="term" value="P:ribosomal small subunit assembly"/>
    <property type="evidence" value="ECO:0007669"/>
    <property type="project" value="TreeGrafter"/>
</dbReference>
<keyword evidence="1 3" id="KW-0963">Cytoplasm</keyword>
<comment type="function">
    <text evidence="3">Required for maturation of 30S ribosomal subunits.</text>
</comment>
<dbReference type="InterPro" id="IPR028998">
    <property type="entry name" value="RimP_C"/>
</dbReference>
<feature type="domain" description="Ribosome maturation factor RimP C-terminal" evidence="6">
    <location>
        <begin position="86"/>
        <end position="154"/>
    </location>
</feature>
<dbReference type="Gene3D" id="3.30.300.70">
    <property type="entry name" value="RimP-like superfamily, N-terminal"/>
    <property type="match status" value="1"/>
</dbReference>
<dbReference type="GO" id="GO:0006412">
    <property type="term" value="P:translation"/>
    <property type="evidence" value="ECO:0007669"/>
    <property type="project" value="TreeGrafter"/>
</dbReference>